<evidence type="ECO:0000256" key="3">
    <source>
        <dbReference type="ARBA" id="ARBA00022723"/>
    </source>
</evidence>
<keyword evidence="8" id="KW-0539">Nucleus</keyword>
<feature type="domain" description="C2H2-type" evidence="10">
    <location>
        <begin position="239"/>
        <end position="266"/>
    </location>
</feature>
<dbReference type="FunFam" id="3.30.160.60:FF:002343">
    <property type="entry name" value="Zinc finger protein 33A"/>
    <property type="match status" value="1"/>
</dbReference>
<dbReference type="Proteomes" id="UP000504628">
    <property type="component" value="Chromosome 12"/>
</dbReference>
<reference evidence="15" key="2">
    <citation type="submission" date="2025-04" db="UniProtKB">
        <authorList>
            <consortium name="RefSeq"/>
        </authorList>
    </citation>
    <scope>IDENTIFICATION</scope>
    <source>
        <tissue evidence="15">Muscle</tissue>
    </source>
</reference>
<feature type="domain" description="C2H2-type" evidence="10">
    <location>
        <begin position="294"/>
        <end position="321"/>
    </location>
</feature>
<keyword evidence="6" id="KW-0862">Zinc</keyword>
<dbReference type="RefSeq" id="XP_028386129.1">
    <property type="nucleotide sequence ID" value="XM_028530328.2"/>
</dbReference>
<keyword evidence="5 9" id="KW-0863">Zinc-finger</keyword>
<evidence type="ECO:0000313" key="15">
    <source>
        <dbReference type="RefSeq" id="XP_028386129.1"/>
    </source>
</evidence>
<accession>A0A6J2N2P9</accession>
<dbReference type="Pfam" id="PF00096">
    <property type="entry name" value="zf-C2H2"/>
    <property type="match status" value="3"/>
</dbReference>
<dbReference type="SUPFAM" id="SSF57667">
    <property type="entry name" value="beta-beta-alpha zinc fingers"/>
    <property type="match status" value="3"/>
</dbReference>
<keyword evidence="4" id="KW-0677">Repeat</keyword>
<dbReference type="GeneID" id="114511593"/>
<feature type="domain" description="C2H2-type" evidence="10">
    <location>
        <begin position="350"/>
        <end position="377"/>
    </location>
</feature>
<dbReference type="GO" id="GO:0005634">
    <property type="term" value="C:nucleus"/>
    <property type="evidence" value="ECO:0007669"/>
    <property type="project" value="UniProtKB-SubCell"/>
</dbReference>
<dbReference type="InterPro" id="IPR036051">
    <property type="entry name" value="KRAB_dom_sf"/>
</dbReference>
<evidence type="ECO:0000259" key="10">
    <source>
        <dbReference type="PROSITE" id="PS50157"/>
    </source>
</evidence>
<evidence type="ECO:0000313" key="14">
    <source>
        <dbReference type="Proteomes" id="UP000664940"/>
    </source>
</evidence>
<dbReference type="InterPro" id="IPR013087">
    <property type="entry name" value="Znf_C2H2_type"/>
</dbReference>
<proteinExistence type="inferred from homology"/>
<evidence type="ECO:0000256" key="8">
    <source>
        <dbReference type="ARBA" id="ARBA00023242"/>
    </source>
</evidence>
<reference evidence="12 14" key="1">
    <citation type="journal article" date="2020" name="Nature">
        <title>Six reference-quality genomes reveal evolution of bat adaptations.</title>
        <authorList>
            <person name="Jebb D."/>
            <person name="Huang Z."/>
            <person name="Pippel M."/>
            <person name="Hughes G.M."/>
            <person name="Lavrichenko K."/>
            <person name="Devanna P."/>
            <person name="Winkler S."/>
            <person name="Jermiin L.S."/>
            <person name="Skirmuntt E.C."/>
            <person name="Katzourakis A."/>
            <person name="Burkitt-Gray L."/>
            <person name="Ray D.A."/>
            <person name="Sullivan K.A.M."/>
            <person name="Roscito J.G."/>
            <person name="Kirilenko B.M."/>
            <person name="Davalos L.M."/>
            <person name="Corthals A.P."/>
            <person name="Power M.L."/>
            <person name="Jones G."/>
            <person name="Ransome R.D."/>
            <person name="Dechmann D.K.N."/>
            <person name="Locatelli A.G."/>
            <person name="Puechmaille S.J."/>
            <person name="Fedrigo O."/>
            <person name="Jarvis E.D."/>
            <person name="Hiller M."/>
            <person name="Vernes S.C."/>
            <person name="Myers E.W."/>
            <person name="Teeling E.C."/>
        </authorList>
    </citation>
    <scope>NUCLEOTIDE SEQUENCE [LARGE SCALE GENOMIC DNA]</scope>
    <source>
        <strain evidence="12">Bat1K_MPI-CBG_1</strain>
    </source>
</reference>
<dbReference type="PANTHER" id="PTHR23234">
    <property type="entry name" value="ZNF44 PROTEIN"/>
    <property type="match status" value="1"/>
</dbReference>
<comment type="similarity">
    <text evidence="2">Belongs to the krueppel C2H2-type zinc-finger protein family.</text>
</comment>
<dbReference type="AlphaFoldDB" id="A0A6J2N2P9"/>
<dbReference type="OrthoDB" id="6365676at2759"/>
<feature type="domain" description="KRAB" evidence="11">
    <location>
        <begin position="14"/>
        <end position="85"/>
    </location>
</feature>
<evidence type="ECO:0000313" key="13">
    <source>
        <dbReference type="Proteomes" id="UP000504628"/>
    </source>
</evidence>
<dbReference type="SMART" id="SM00349">
    <property type="entry name" value="KRAB"/>
    <property type="match status" value="1"/>
</dbReference>
<dbReference type="Gene3D" id="6.10.140.140">
    <property type="match status" value="1"/>
</dbReference>
<dbReference type="EMBL" id="JABVXQ010000014">
    <property type="protein sequence ID" value="KAF6078211.1"/>
    <property type="molecule type" value="Genomic_DNA"/>
</dbReference>
<dbReference type="Pfam" id="PF01352">
    <property type="entry name" value="KRAB"/>
    <property type="match status" value="1"/>
</dbReference>
<dbReference type="InterPro" id="IPR001909">
    <property type="entry name" value="KRAB"/>
</dbReference>
<dbReference type="Gene3D" id="3.30.160.60">
    <property type="entry name" value="Classic Zinc Finger"/>
    <property type="match status" value="5"/>
</dbReference>
<dbReference type="PROSITE" id="PS50157">
    <property type="entry name" value="ZINC_FINGER_C2H2_2"/>
    <property type="match status" value="5"/>
</dbReference>
<evidence type="ECO:0000256" key="4">
    <source>
        <dbReference type="ARBA" id="ARBA00022737"/>
    </source>
</evidence>
<evidence type="ECO:0000256" key="2">
    <source>
        <dbReference type="ARBA" id="ARBA00006991"/>
    </source>
</evidence>
<dbReference type="GO" id="GO:0003677">
    <property type="term" value="F:DNA binding"/>
    <property type="evidence" value="ECO:0007669"/>
    <property type="project" value="UniProtKB-KW"/>
</dbReference>
<dbReference type="Proteomes" id="UP000664940">
    <property type="component" value="Unassembled WGS sequence"/>
</dbReference>
<dbReference type="FunFam" id="3.30.160.60:FF:000100">
    <property type="entry name" value="Zinc finger 45-like"/>
    <property type="match status" value="1"/>
</dbReference>
<evidence type="ECO:0000256" key="1">
    <source>
        <dbReference type="ARBA" id="ARBA00004123"/>
    </source>
</evidence>
<dbReference type="PANTHER" id="PTHR23234:SF10">
    <property type="entry name" value="RIKEN CDNA 6720489N17 GENE-RELATED"/>
    <property type="match status" value="1"/>
</dbReference>
<dbReference type="SMART" id="SM00355">
    <property type="entry name" value="ZnF_C2H2"/>
    <property type="match status" value="5"/>
</dbReference>
<keyword evidence="7" id="KW-0238">DNA-binding</keyword>
<dbReference type="InterPro" id="IPR036236">
    <property type="entry name" value="Znf_C2H2_sf"/>
</dbReference>
<dbReference type="GO" id="GO:0006355">
    <property type="term" value="P:regulation of DNA-templated transcription"/>
    <property type="evidence" value="ECO:0007669"/>
    <property type="project" value="InterPro"/>
</dbReference>
<gene>
    <name evidence="15" type="primary">LOC114511593</name>
    <name evidence="12" type="ORF">HJG60_009090</name>
</gene>
<dbReference type="SUPFAM" id="SSF109640">
    <property type="entry name" value="KRAB domain (Kruppel-associated box)"/>
    <property type="match status" value="1"/>
</dbReference>
<evidence type="ECO:0000256" key="9">
    <source>
        <dbReference type="PROSITE-ProRule" id="PRU00042"/>
    </source>
</evidence>
<keyword evidence="13" id="KW-1185">Reference proteome</keyword>
<dbReference type="PROSITE" id="PS50805">
    <property type="entry name" value="KRAB"/>
    <property type="match status" value="1"/>
</dbReference>
<protein>
    <submittedName>
        <fullName evidence="15">Zinc finger protein 211-like</fullName>
    </submittedName>
</protein>
<comment type="subcellular location">
    <subcellularLocation>
        <location evidence="1">Nucleus</location>
    </subcellularLocation>
</comment>
<sequence length="383" mass="44055">MAATMLRRAAKAFVTFEDVAVHLSKKEWLLLDESQRRLYLDVMLDNYGLISSLGCCCGTEDEETPNEQNITVRVSKAMNLKTALSSQKSHPCESCGCVLRNIFFLVNQQGNQRGPTQLRCGACAKSFYFSAWSHQYQEQGATQNGFIRSVDRVSLEKSSNFYVPRDPRRSSLIGKYLLISSRHREQLAACSMSRGNKISKSGMTFNTTKYYIPRKGKKTIGCDDKLVENHRFLTGRKRFLCCECGKSFIGISALRVHQRLHTGERVYKCECGKSFTQNIILRRHQKVHTGESPYECGQCGKSFTHSSSLHLHHRDHIRDRHYECSQCGRSFPNWYGFHCHQRVHTGEKPYECSECKKCFRQSSALIQHYRVHSGENLLWKTYN</sequence>
<evidence type="ECO:0000256" key="7">
    <source>
        <dbReference type="ARBA" id="ARBA00023125"/>
    </source>
</evidence>
<dbReference type="FunFam" id="3.30.160.60:FF:001437">
    <property type="entry name" value="Zinc finger protein 594"/>
    <property type="match status" value="1"/>
</dbReference>
<evidence type="ECO:0000259" key="11">
    <source>
        <dbReference type="PROSITE" id="PS50805"/>
    </source>
</evidence>
<dbReference type="KEGG" id="pdic:114511593"/>
<evidence type="ECO:0000256" key="6">
    <source>
        <dbReference type="ARBA" id="ARBA00022833"/>
    </source>
</evidence>
<evidence type="ECO:0000256" key="5">
    <source>
        <dbReference type="ARBA" id="ARBA00022771"/>
    </source>
</evidence>
<dbReference type="InterPro" id="IPR050758">
    <property type="entry name" value="Znf_C2H2-type"/>
</dbReference>
<name>A0A6J2N2P9_9CHIR</name>
<dbReference type="PROSITE" id="PS00028">
    <property type="entry name" value="ZINC_FINGER_C2H2_1"/>
    <property type="match status" value="4"/>
</dbReference>
<evidence type="ECO:0000313" key="12">
    <source>
        <dbReference type="EMBL" id="KAF6078211.1"/>
    </source>
</evidence>
<feature type="domain" description="C2H2-type" evidence="10">
    <location>
        <begin position="267"/>
        <end position="293"/>
    </location>
</feature>
<keyword evidence="3" id="KW-0479">Metal-binding</keyword>
<feature type="domain" description="C2H2-type" evidence="10">
    <location>
        <begin position="322"/>
        <end position="349"/>
    </location>
</feature>
<dbReference type="CDD" id="cd07765">
    <property type="entry name" value="KRAB_A-box"/>
    <property type="match status" value="1"/>
</dbReference>
<organism evidence="13 15">
    <name type="scientific">Phyllostomus discolor</name>
    <name type="common">pale spear-nosed bat</name>
    <dbReference type="NCBI Taxonomy" id="89673"/>
    <lineage>
        <taxon>Eukaryota</taxon>
        <taxon>Metazoa</taxon>
        <taxon>Chordata</taxon>
        <taxon>Craniata</taxon>
        <taxon>Vertebrata</taxon>
        <taxon>Euteleostomi</taxon>
        <taxon>Mammalia</taxon>
        <taxon>Eutheria</taxon>
        <taxon>Laurasiatheria</taxon>
        <taxon>Chiroptera</taxon>
        <taxon>Yangochiroptera</taxon>
        <taxon>Phyllostomidae</taxon>
        <taxon>Phyllostominae</taxon>
        <taxon>Phyllostomus</taxon>
    </lineage>
</organism>
<dbReference type="FunFam" id="3.30.160.60:FF:000135">
    <property type="entry name" value="Zinc finger protein 358"/>
    <property type="match status" value="1"/>
</dbReference>
<dbReference type="GO" id="GO:0008270">
    <property type="term" value="F:zinc ion binding"/>
    <property type="evidence" value="ECO:0007669"/>
    <property type="project" value="UniProtKB-KW"/>
</dbReference>